<gene>
    <name evidence="2" type="ORF">EYF80_054268</name>
</gene>
<comment type="caution">
    <text evidence="2">The sequence shown here is derived from an EMBL/GenBank/DDBJ whole genome shotgun (WGS) entry which is preliminary data.</text>
</comment>
<feature type="region of interest" description="Disordered" evidence="1">
    <location>
        <begin position="74"/>
        <end position="112"/>
    </location>
</feature>
<dbReference type="EMBL" id="SRLO01001747">
    <property type="protein sequence ID" value="TNN35571.1"/>
    <property type="molecule type" value="Genomic_DNA"/>
</dbReference>
<evidence type="ECO:0000256" key="1">
    <source>
        <dbReference type="SAM" id="MobiDB-lite"/>
    </source>
</evidence>
<accession>A0A4Z2F486</accession>
<sequence>MSAPIQATCDSRSSRSRRSRQSRQSSRSSRSRQSSQSSQSRRRDSHLFNKNAFVSRAYRGVSKTHASLRLPCQHVGPFESSHKPVERRVQSTQNRERPGANSPTSSPAPSRAHCVLLIVRPLECADDAGFSRSGPGS</sequence>
<feature type="region of interest" description="Disordered" evidence="1">
    <location>
        <begin position="1"/>
        <end position="48"/>
    </location>
</feature>
<protein>
    <submittedName>
        <fullName evidence="2">Uncharacterized protein</fullName>
    </submittedName>
</protein>
<name>A0A4Z2F486_9TELE</name>
<organism evidence="2 3">
    <name type="scientific">Liparis tanakae</name>
    <name type="common">Tanaka's snailfish</name>
    <dbReference type="NCBI Taxonomy" id="230148"/>
    <lineage>
        <taxon>Eukaryota</taxon>
        <taxon>Metazoa</taxon>
        <taxon>Chordata</taxon>
        <taxon>Craniata</taxon>
        <taxon>Vertebrata</taxon>
        <taxon>Euteleostomi</taxon>
        <taxon>Actinopterygii</taxon>
        <taxon>Neopterygii</taxon>
        <taxon>Teleostei</taxon>
        <taxon>Neoteleostei</taxon>
        <taxon>Acanthomorphata</taxon>
        <taxon>Eupercaria</taxon>
        <taxon>Perciformes</taxon>
        <taxon>Cottioidei</taxon>
        <taxon>Cottales</taxon>
        <taxon>Liparidae</taxon>
        <taxon>Liparis</taxon>
    </lineage>
</organism>
<dbReference type="Proteomes" id="UP000314294">
    <property type="component" value="Unassembled WGS sequence"/>
</dbReference>
<keyword evidence="3" id="KW-1185">Reference proteome</keyword>
<evidence type="ECO:0000313" key="2">
    <source>
        <dbReference type="EMBL" id="TNN35571.1"/>
    </source>
</evidence>
<feature type="compositionally biased region" description="Basic and acidic residues" evidence="1">
    <location>
        <begin position="80"/>
        <end position="98"/>
    </location>
</feature>
<proteinExistence type="predicted"/>
<evidence type="ECO:0000313" key="3">
    <source>
        <dbReference type="Proteomes" id="UP000314294"/>
    </source>
</evidence>
<dbReference type="AlphaFoldDB" id="A0A4Z2F486"/>
<feature type="compositionally biased region" description="Low complexity" evidence="1">
    <location>
        <begin position="22"/>
        <end position="39"/>
    </location>
</feature>
<reference evidence="2 3" key="1">
    <citation type="submission" date="2019-03" db="EMBL/GenBank/DDBJ databases">
        <title>First draft genome of Liparis tanakae, snailfish: a comprehensive survey of snailfish specific genes.</title>
        <authorList>
            <person name="Kim W."/>
            <person name="Song I."/>
            <person name="Jeong J.-H."/>
            <person name="Kim D."/>
            <person name="Kim S."/>
            <person name="Ryu S."/>
            <person name="Song J.Y."/>
            <person name="Lee S.K."/>
        </authorList>
    </citation>
    <scope>NUCLEOTIDE SEQUENCE [LARGE SCALE GENOMIC DNA]</scope>
    <source>
        <tissue evidence="2">Muscle</tissue>
    </source>
</reference>